<dbReference type="PROSITE" id="PS00106">
    <property type="entry name" value="GALACTOKINASE"/>
    <property type="match status" value="1"/>
</dbReference>
<dbReference type="EMBL" id="OOIP01000001">
    <property type="protein sequence ID" value="SPO34997.1"/>
    <property type="molecule type" value="Genomic_DNA"/>
</dbReference>
<dbReference type="GO" id="GO:0005524">
    <property type="term" value="F:ATP binding"/>
    <property type="evidence" value="ECO:0007669"/>
    <property type="project" value="UniProtKB-KW"/>
</dbReference>
<feature type="domain" description="GHMP kinase C-terminal" evidence="7">
    <location>
        <begin position="438"/>
        <end position="509"/>
    </location>
</feature>
<evidence type="ECO:0000259" key="8">
    <source>
        <dbReference type="Pfam" id="PF10509"/>
    </source>
</evidence>
<dbReference type="PANTHER" id="PTHR10457">
    <property type="entry name" value="MEVALONATE KINASE/GALACTOKINASE"/>
    <property type="match status" value="1"/>
</dbReference>
<organism evidence="9 10">
    <name type="scientific">Pseudozyma flocculosa</name>
    <dbReference type="NCBI Taxonomy" id="84751"/>
    <lineage>
        <taxon>Eukaryota</taxon>
        <taxon>Fungi</taxon>
        <taxon>Dikarya</taxon>
        <taxon>Basidiomycota</taxon>
        <taxon>Ustilaginomycotina</taxon>
        <taxon>Ustilaginomycetes</taxon>
        <taxon>Ustilaginales</taxon>
        <taxon>Ustilaginaceae</taxon>
        <taxon>Pseudozyma</taxon>
    </lineage>
</organism>
<keyword evidence="9" id="KW-0808">Transferase</keyword>
<dbReference type="GO" id="GO:0004335">
    <property type="term" value="F:galactokinase activity"/>
    <property type="evidence" value="ECO:0007669"/>
    <property type="project" value="InterPro"/>
</dbReference>
<dbReference type="PRINTS" id="PR00959">
    <property type="entry name" value="MEVGALKINASE"/>
</dbReference>
<dbReference type="Pfam" id="PF08544">
    <property type="entry name" value="GHMP_kinases_C"/>
    <property type="match status" value="1"/>
</dbReference>
<dbReference type="SUPFAM" id="SSF54211">
    <property type="entry name" value="Ribosomal protein S5 domain 2-like"/>
    <property type="match status" value="1"/>
</dbReference>
<evidence type="ECO:0000256" key="1">
    <source>
        <dbReference type="ARBA" id="ARBA00006566"/>
    </source>
</evidence>
<dbReference type="Gene3D" id="3.30.70.3170">
    <property type="match status" value="1"/>
</dbReference>
<dbReference type="InterPro" id="IPR006206">
    <property type="entry name" value="Mevalonate/galactokinase"/>
</dbReference>
<dbReference type="Gene3D" id="3.30.230.10">
    <property type="match status" value="1"/>
</dbReference>
<keyword evidence="5" id="KW-0119">Carbohydrate metabolism</keyword>
<keyword evidence="4" id="KW-0299">Galactose metabolism</keyword>
<protein>
    <submittedName>
        <fullName evidence="9">Related to GAL1 - galactokinase</fullName>
    </submittedName>
</protein>
<dbReference type="SUPFAM" id="SSF55060">
    <property type="entry name" value="GHMP Kinase, C-terminal domain"/>
    <property type="match status" value="1"/>
</dbReference>
<dbReference type="Gene3D" id="1.20.1440.340">
    <property type="match status" value="1"/>
</dbReference>
<evidence type="ECO:0000256" key="3">
    <source>
        <dbReference type="ARBA" id="ARBA00022840"/>
    </source>
</evidence>
<dbReference type="InterPro" id="IPR019741">
    <property type="entry name" value="Galactokinase_CS"/>
</dbReference>
<dbReference type="Proteomes" id="UP000323386">
    <property type="component" value="Unassembled WGS sequence"/>
</dbReference>
<evidence type="ECO:0000259" key="6">
    <source>
        <dbReference type="Pfam" id="PF00288"/>
    </source>
</evidence>
<dbReference type="FunFam" id="3.30.230.10:FF:000056">
    <property type="entry name" value="GAL1p Galactokinase"/>
    <property type="match status" value="1"/>
</dbReference>
<dbReference type="Pfam" id="PF00288">
    <property type="entry name" value="GHMP_kinases_N"/>
    <property type="match status" value="1"/>
</dbReference>
<dbReference type="InterPro" id="IPR036554">
    <property type="entry name" value="GHMP_kinase_C_sf"/>
</dbReference>
<dbReference type="GO" id="GO:0006012">
    <property type="term" value="P:galactose metabolic process"/>
    <property type="evidence" value="ECO:0007669"/>
    <property type="project" value="UniProtKB-KW"/>
</dbReference>
<feature type="domain" description="GHMP kinase N-terminal" evidence="6">
    <location>
        <begin position="153"/>
        <end position="232"/>
    </location>
</feature>
<evidence type="ECO:0000313" key="9">
    <source>
        <dbReference type="EMBL" id="SPO34997.1"/>
    </source>
</evidence>
<dbReference type="NCBIfam" id="TIGR00131">
    <property type="entry name" value="gal_kin"/>
    <property type="match status" value="1"/>
</dbReference>
<dbReference type="InterPro" id="IPR019539">
    <property type="entry name" value="GalKase_N"/>
</dbReference>
<sequence length="539" mass="58182">MTVSDPVPLVSALDAIYSPAGVLKNGKRWDDLASQFKALFGGATPDFIARAPGRVNLIGEHIDYVGFSVFPAAIEKDILMATKVTYAASAGAQADGVEVVLKNTTPRFKETRFTSRYQDTNSVALLNEGDERWANYFKVAFKGLHPHLPSHILADTNDRRPSRIEVLVDGTIPPESSLSSSAAMTTCSSIVVLEAFGARQLIDRKEMAEVAIESERLVGVNSGGMDQSASIFSIPNHALFISFYPTLAVQPIQLPPSEPDHVFVIANTLVVSDKKVTGPVNYNLRVVETRMAARALAKYLGLSEAKADGCKTLRGVQEAYFAHADIQTEAANSAEVAETLERYGAEAARLKIMELKVEAAFASKREGLTRQEVEAATGYAGPEFEQEFLSSFPIRADTFALYARSKHVFTEALRVLVFQSLCSSTSSLSADKGASVYTSLGSLMDGSQASLRDLYNCSCPELDEVISIAKANGALGSRLTGAGWGGCTVHLVPKPKVQSFIQAIRTGYYAKKFPDLTEEQLQDACFDTQPAGGACVYKV</sequence>
<keyword evidence="2" id="KW-0547">Nucleotide-binding</keyword>
<dbReference type="PIRSF" id="PIRSF000530">
    <property type="entry name" value="Galactokinase"/>
    <property type="match status" value="1"/>
</dbReference>
<dbReference type="FunFam" id="1.20.1440.340:FF:000003">
    <property type="entry name" value="GAL1p Galactokinase"/>
    <property type="match status" value="1"/>
</dbReference>
<feature type="domain" description="Galactokinase N-terminal" evidence="8">
    <location>
        <begin position="35"/>
        <end position="82"/>
    </location>
</feature>
<name>A0A5C3EU43_9BASI</name>
<evidence type="ECO:0000256" key="2">
    <source>
        <dbReference type="ARBA" id="ARBA00022741"/>
    </source>
</evidence>
<dbReference type="GO" id="GO:0000411">
    <property type="term" value="P:positive regulation of transcription by galactose"/>
    <property type="evidence" value="ECO:0007669"/>
    <property type="project" value="UniProtKB-ARBA"/>
</dbReference>
<keyword evidence="9" id="KW-0418">Kinase</keyword>
<evidence type="ECO:0000259" key="7">
    <source>
        <dbReference type="Pfam" id="PF08544"/>
    </source>
</evidence>
<dbReference type="OrthoDB" id="187738at2759"/>
<evidence type="ECO:0000256" key="5">
    <source>
        <dbReference type="ARBA" id="ARBA00023277"/>
    </source>
</evidence>
<dbReference type="AlphaFoldDB" id="A0A5C3EU43"/>
<dbReference type="FunFam" id="3.30.70.3170:FF:000002">
    <property type="entry name" value="Galactokinase"/>
    <property type="match status" value="1"/>
</dbReference>
<gene>
    <name evidence="9" type="ORF">PSFLO_00468</name>
</gene>
<keyword evidence="3" id="KW-0067">ATP-binding</keyword>
<evidence type="ECO:0000313" key="10">
    <source>
        <dbReference type="Proteomes" id="UP000323386"/>
    </source>
</evidence>
<evidence type="ECO:0000256" key="4">
    <source>
        <dbReference type="ARBA" id="ARBA00023144"/>
    </source>
</evidence>
<dbReference type="GO" id="GO:0005829">
    <property type="term" value="C:cytosol"/>
    <property type="evidence" value="ECO:0007669"/>
    <property type="project" value="TreeGrafter"/>
</dbReference>
<dbReference type="InterPro" id="IPR020568">
    <property type="entry name" value="Ribosomal_Su5_D2-typ_SF"/>
</dbReference>
<dbReference type="InterPro" id="IPR000705">
    <property type="entry name" value="Galactokinase"/>
</dbReference>
<dbReference type="InterPro" id="IPR013750">
    <property type="entry name" value="GHMP_kinase_C_dom"/>
</dbReference>
<proteinExistence type="inferred from homology"/>
<accession>A0A5C3EU43</accession>
<dbReference type="InterPro" id="IPR014721">
    <property type="entry name" value="Ribsml_uS5_D2-typ_fold_subgr"/>
</dbReference>
<dbReference type="InterPro" id="IPR006204">
    <property type="entry name" value="GHMP_kinase_N_dom"/>
</dbReference>
<comment type="similarity">
    <text evidence="1">Belongs to the GHMP kinase family. GalK subfamily.</text>
</comment>
<keyword evidence="10" id="KW-1185">Reference proteome</keyword>
<dbReference type="PANTHER" id="PTHR10457:SF7">
    <property type="entry name" value="GALACTOKINASE-RELATED"/>
    <property type="match status" value="1"/>
</dbReference>
<dbReference type="Pfam" id="PF10509">
    <property type="entry name" value="GalKase_gal_bdg"/>
    <property type="match status" value="1"/>
</dbReference>
<dbReference type="PRINTS" id="PR00473">
    <property type="entry name" value="GALCTOKINASE"/>
</dbReference>
<reference evidence="9 10" key="1">
    <citation type="submission" date="2018-03" db="EMBL/GenBank/DDBJ databases">
        <authorList>
            <person name="Guldener U."/>
        </authorList>
    </citation>
    <scope>NUCLEOTIDE SEQUENCE [LARGE SCALE GENOMIC DNA]</scope>
    <source>
        <strain evidence="9 10">DAOM196992</strain>
    </source>
</reference>